<dbReference type="EMBL" id="JAPMUA010000004">
    <property type="protein sequence ID" value="MDG3586801.1"/>
    <property type="molecule type" value="Genomic_DNA"/>
</dbReference>
<feature type="chain" id="PRO_5046351232" evidence="4">
    <location>
        <begin position="24"/>
        <end position="309"/>
    </location>
</feature>
<name>A0ABT6FU76_9FLAO</name>
<keyword evidence="2 3" id="KW-0802">TPR repeat</keyword>
<dbReference type="RefSeq" id="WP_277900520.1">
    <property type="nucleotide sequence ID" value="NZ_JAPMUA010000004.1"/>
</dbReference>
<dbReference type="PROSITE" id="PS51375">
    <property type="entry name" value="PPR"/>
    <property type="match status" value="1"/>
</dbReference>
<keyword evidence="4" id="KW-0732">Signal</keyword>
<dbReference type="InterPro" id="IPR019734">
    <property type="entry name" value="TPR_rpt"/>
</dbReference>
<dbReference type="InterPro" id="IPR052346">
    <property type="entry name" value="O-mannosyl-transferase_TMTC"/>
</dbReference>
<evidence type="ECO:0000256" key="2">
    <source>
        <dbReference type="ARBA" id="ARBA00022803"/>
    </source>
</evidence>
<accession>A0ABT6FU76</accession>
<protein>
    <submittedName>
        <fullName evidence="5">Tetratricopeptide repeat protein</fullName>
    </submittedName>
</protein>
<dbReference type="SUPFAM" id="SSF48452">
    <property type="entry name" value="TPR-like"/>
    <property type="match status" value="2"/>
</dbReference>
<dbReference type="InterPro" id="IPR011990">
    <property type="entry name" value="TPR-like_helical_dom_sf"/>
</dbReference>
<dbReference type="PANTHER" id="PTHR44227">
    <property type="match status" value="1"/>
</dbReference>
<dbReference type="PROSITE" id="PS50005">
    <property type="entry name" value="TPR"/>
    <property type="match status" value="1"/>
</dbReference>
<evidence type="ECO:0000313" key="5">
    <source>
        <dbReference type="EMBL" id="MDG3586801.1"/>
    </source>
</evidence>
<proteinExistence type="predicted"/>
<dbReference type="Proteomes" id="UP001153642">
    <property type="component" value="Unassembled WGS sequence"/>
</dbReference>
<organism evidence="5 6">
    <name type="scientific">Galbibacter pacificus</name>
    <dbReference type="NCBI Taxonomy" id="2996052"/>
    <lineage>
        <taxon>Bacteria</taxon>
        <taxon>Pseudomonadati</taxon>
        <taxon>Bacteroidota</taxon>
        <taxon>Flavobacteriia</taxon>
        <taxon>Flavobacteriales</taxon>
        <taxon>Flavobacteriaceae</taxon>
        <taxon>Galbibacter</taxon>
    </lineage>
</organism>
<feature type="repeat" description="TPR" evidence="3">
    <location>
        <begin position="73"/>
        <end position="106"/>
    </location>
</feature>
<keyword evidence="6" id="KW-1185">Reference proteome</keyword>
<evidence type="ECO:0000256" key="1">
    <source>
        <dbReference type="ARBA" id="ARBA00022737"/>
    </source>
</evidence>
<evidence type="ECO:0000256" key="4">
    <source>
        <dbReference type="SAM" id="SignalP"/>
    </source>
</evidence>
<evidence type="ECO:0000256" key="3">
    <source>
        <dbReference type="PROSITE-ProRule" id="PRU00339"/>
    </source>
</evidence>
<feature type="signal peptide" evidence="4">
    <location>
        <begin position="1"/>
        <end position="23"/>
    </location>
</feature>
<dbReference type="Pfam" id="PF14559">
    <property type="entry name" value="TPR_19"/>
    <property type="match status" value="1"/>
</dbReference>
<evidence type="ECO:0000313" key="6">
    <source>
        <dbReference type="Proteomes" id="UP001153642"/>
    </source>
</evidence>
<reference evidence="5" key="1">
    <citation type="submission" date="2022-11" db="EMBL/GenBank/DDBJ databases">
        <title>High-quality draft genome sequence of Galbibacter sp. strain CMA-7.</title>
        <authorList>
            <person name="Wei L."/>
            <person name="Dong C."/>
            <person name="Shao Z."/>
        </authorList>
    </citation>
    <scope>NUCLEOTIDE SEQUENCE</scope>
    <source>
        <strain evidence="5">CMA-7</strain>
    </source>
</reference>
<dbReference type="Pfam" id="PF13181">
    <property type="entry name" value="TPR_8"/>
    <property type="match status" value="1"/>
</dbReference>
<gene>
    <name evidence="5" type="ORF">OSR52_13070</name>
</gene>
<comment type="caution">
    <text evidence="5">The sequence shown here is derived from an EMBL/GenBank/DDBJ whole genome shotgun (WGS) entry which is preliminary data.</text>
</comment>
<dbReference type="PANTHER" id="PTHR44227:SF3">
    <property type="entry name" value="PROTEIN O-MANNOSYL-TRANSFERASE TMTC4"/>
    <property type="match status" value="1"/>
</dbReference>
<keyword evidence="1" id="KW-0677">Repeat</keyword>
<sequence>MYKKRVIQVICSWFFVTTSLTIAQETSADISNEENPDAFQEYFYESLKQKGIENYDKAITALLECKQLDPNNHVIDYELGLNYLYQQQYMEAQGYLETAISMQPDNKWYLDALLKCYKAQHAMEKAIQLAGKLAKNNPEYYMAMADLYMEQREFDKALETLDKMAEAGGNPADVKQKRAKVLMFKNVNALDGVEDDNAESKSVDNPVEAYRQQILRQLQKTDYNEMLSVSSEALDNYPTQPEFYYLKGMALNKLQKYKMAADVLEEGLDYIIDDNTLRNNIYNELVFAYKGLNNPEKTKVYQQRIDADN</sequence>
<dbReference type="InterPro" id="IPR002885">
    <property type="entry name" value="PPR_rpt"/>
</dbReference>
<dbReference type="SMART" id="SM00028">
    <property type="entry name" value="TPR"/>
    <property type="match status" value="4"/>
</dbReference>
<dbReference type="Gene3D" id="1.25.40.10">
    <property type="entry name" value="Tetratricopeptide repeat domain"/>
    <property type="match status" value="2"/>
</dbReference>